<evidence type="ECO:0000313" key="2">
    <source>
        <dbReference type="Proteomes" id="UP000000531"/>
    </source>
</evidence>
<dbReference type="EMBL" id="CP000029">
    <property type="protein sequence ID" value="AAW52959.1"/>
    <property type="molecule type" value="Genomic_DNA"/>
</dbReference>
<accession>Q5HL90</accession>
<gene>
    <name evidence="1" type="ordered locus">SERP2097</name>
</gene>
<dbReference type="KEGG" id="ser:SERP2097"/>
<name>Q5HL90_STAEQ</name>
<protein>
    <submittedName>
        <fullName evidence="1">Uncharacterized protein</fullName>
    </submittedName>
</protein>
<evidence type="ECO:0000313" key="1">
    <source>
        <dbReference type="EMBL" id="AAW52959.1"/>
    </source>
</evidence>
<keyword evidence="2" id="KW-1185">Reference proteome</keyword>
<proteinExistence type="predicted"/>
<sequence length="37" mass="4054">MYSNAKSHVCKKLVTIKKGAELNSSKNSMSRSIALID</sequence>
<reference evidence="1 2" key="1">
    <citation type="journal article" date="2005" name="J. Bacteriol.">
        <title>Insights on evolution of virulence and resistance from the complete genome analysis of an early methicillin-resistant Staphylococcus aureus strain and a biofilm-producing methicillin-resistant Staphylococcus epidermidis strain.</title>
        <authorList>
            <person name="Gill S.R."/>
            <person name="Fouts D.E."/>
            <person name="Archer G.L."/>
            <person name="Mongodin E.F."/>
            <person name="Deboy R.T."/>
            <person name="Ravel J."/>
            <person name="Paulsen I.T."/>
            <person name="Kolonay J.F."/>
            <person name="Brinkac L."/>
            <person name="Beanan M."/>
            <person name="Dodson R.J."/>
            <person name="Daugherty S.C."/>
            <person name="Madupu R."/>
            <person name="Angiuoli S.V."/>
            <person name="Durkin A.S."/>
            <person name="Haft D.H."/>
            <person name="Vamathevan J."/>
            <person name="Khouri H."/>
            <person name="Utterback T."/>
            <person name="Lee C."/>
            <person name="Dimitrov G."/>
            <person name="Jiang L."/>
            <person name="Qin H."/>
            <person name="Weidman J."/>
            <person name="Tran K."/>
            <person name="Kang K."/>
            <person name="Hance I.R."/>
            <person name="Nelson K.E."/>
            <person name="Fraser C.M."/>
        </authorList>
    </citation>
    <scope>NUCLEOTIDE SEQUENCE [LARGE SCALE GENOMIC DNA]</scope>
    <source>
        <strain evidence="2">ATCC 35984 / RP62A</strain>
    </source>
</reference>
<dbReference type="AlphaFoldDB" id="Q5HL90"/>
<dbReference type="HOGENOM" id="CLU_3348863_0_0_9"/>
<organism evidence="1 2">
    <name type="scientific">Staphylococcus epidermidis (strain ATCC 35984 / DSM 28319 / BCRC 17069 / CCUG 31568 / BM 3577 / RP62A)</name>
    <dbReference type="NCBI Taxonomy" id="176279"/>
    <lineage>
        <taxon>Bacteria</taxon>
        <taxon>Bacillati</taxon>
        <taxon>Bacillota</taxon>
        <taxon>Bacilli</taxon>
        <taxon>Bacillales</taxon>
        <taxon>Staphylococcaceae</taxon>
        <taxon>Staphylococcus</taxon>
    </lineage>
</organism>
<dbReference type="STRING" id="176279.SERP2097"/>
<dbReference type="Proteomes" id="UP000000531">
    <property type="component" value="Chromosome"/>
</dbReference>